<evidence type="ECO:0000259" key="5">
    <source>
        <dbReference type="Pfam" id="PF11794"/>
    </source>
</evidence>
<dbReference type="InterPro" id="IPR024719">
    <property type="entry name" value="HpaB/PvcC/4-BUDH_C"/>
</dbReference>
<evidence type="ECO:0000313" key="7">
    <source>
        <dbReference type="Proteomes" id="UP000823521"/>
    </source>
</evidence>
<keyword evidence="7" id="KW-1185">Reference proteome</keyword>
<feature type="domain" description="HpaB/PvcC/4-BUDH N-terminal" evidence="5">
    <location>
        <begin position="15"/>
        <end position="279"/>
    </location>
</feature>
<dbReference type="PIRSF" id="PIRSF000331">
    <property type="entry name" value="HpaA_HpaB"/>
    <property type="match status" value="1"/>
</dbReference>
<dbReference type="Pfam" id="PF03241">
    <property type="entry name" value="HpaB"/>
    <property type="match status" value="1"/>
</dbReference>
<keyword evidence="3" id="KW-0560">Oxidoreductase</keyword>
<dbReference type="InterPro" id="IPR024677">
    <property type="entry name" value="HpaB/PvcC"/>
</dbReference>
<dbReference type="Gene3D" id="2.40.110.10">
    <property type="entry name" value="Butyryl-CoA Dehydrogenase, subunit A, domain 2"/>
    <property type="match status" value="1"/>
</dbReference>
<keyword evidence="1" id="KW-0285">Flavoprotein</keyword>
<accession>A0ABS3VTH3</accession>
<dbReference type="PANTHER" id="PTHR36117">
    <property type="entry name" value="4-HYDROXYPHENYLACETATE 3-MONOOXYGENASE-RELATED"/>
    <property type="match status" value="1"/>
</dbReference>
<protein>
    <submittedName>
        <fullName evidence="6">Pyoverdin chromophore biosynthetic protein pvcC</fullName>
    </submittedName>
</protein>
<dbReference type="Proteomes" id="UP000823521">
    <property type="component" value="Unassembled WGS sequence"/>
</dbReference>
<dbReference type="InterPro" id="IPR036250">
    <property type="entry name" value="AcylCo_DH-like_C"/>
</dbReference>
<evidence type="ECO:0000256" key="3">
    <source>
        <dbReference type="ARBA" id="ARBA00023002"/>
    </source>
</evidence>
<dbReference type="PANTHER" id="PTHR36117:SF3">
    <property type="entry name" value="4-HYDROXYPHENYLACETATE 3-MONOOXYGENASE-RELATED"/>
    <property type="match status" value="1"/>
</dbReference>
<keyword evidence="2" id="KW-0274">FAD</keyword>
<dbReference type="SUPFAM" id="SSF47203">
    <property type="entry name" value="Acyl-CoA dehydrogenase C-terminal domain-like"/>
    <property type="match status" value="1"/>
</dbReference>
<proteinExistence type="predicted"/>
<name>A0ABS3VTH3_MICEH</name>
<evidence type="ECO:0000259" key="4">
    <source>
        <dbReference type="Pfam" id="PF03241"/>
    </source>
</evidence>
<reference evidence="6 7" key="1">
    <citation type="submission" date="2019-12" db="EMBL/GenBank/DDBJ databases">
        <title>Whole genome sequencing of endophytic Actinobacterium Micromonospora sp. MPMI6T.</title>
        <authorList>
            <person name="Evv R."/>
            <person name="Podile A.R."/>
        </authorList>
    </citation>
    <scope>NUCLEOTIDE SEQUENCE [LARGE SCALE GENOMIC DNA]</scope>
    <source>
        <strain evidence="6 7">MPMI6</strain>
    </source>
</reference>
<evidence type="ECO:0000313" key="6">
    <source>
        <dbReference type="EMBL" id="MBO4207818.1"/>
    </source>
</evidence>
<evidence type="ECO:0000256" key="1">
    <source>
        <dbReference type="ARBA" id="ARBA00022630"/>
    </source>
</evidence>
<feature type="domain" description="HpaB/PvcC/4-BUDH C-terminal" evidence="4">
    <location>
        <begin position="286"/>
        <end position="476"/>
    </location>
</feature>
<dbReference type="InterPro" id="IPR004925">
    <property type="entry name" value="HpaB/PvcC/4-BUDH"/>
</dbReference>
<sequence>MIRVAQPEPERLPFTGDEYLESLRDGREVWIYGERVKDVTGHPAFRNNARMVARLYDALWDPAERDVLTMPTDTGSGGFTHRFFRAPRSKDELRASRDAIAAWQRQCYGWLGRSPDYKASFLATLGGNADFYDPFAENARMWYQRCQERVLHVNHALVHPPVDRHLPPDQVADVYVHVERETDAGIVVSGAKVVATGSALTHYNFIAHHGLPVKERRFGVVFMAPMDTPGVKLLCRASYEMTAAQTGSPFDYPLASRMDENDAVIVFDKALIPWENVLIYGDVEKANSFFHRSGFLPRFTLHGVTRLATKLDFICGLMTRAVEINGTGEFRSVQANIGEVMVWRHLMWALSDAMIERSVPWGDGYVQPNEEYALTYRVLAPIAYGKVRELVQHSVGSGLIYLNSNVADFHNEEIRPYLDRYLRGSHGYSAVDRVKVMKLLWDAVGSEFAGRHELYERSHAGNAEENRIQVLRKGTAAGIAGHMLDLVDSCLSEYDLNGWTAPDLVNPEGLFPAAG</sequence>
<comment type="caution">
    <text evidence="6">The sequence shown here is derived from an EMBL/GenBank/DDBJ whole genome shotgun (WGS) entry which is preliminary data.</text>
</comment>
<dbReference type="Gene3D" id="1.10.3140.10">
    <property type="entry name" value="4-hydroxybutyryl-coa dehydratase, domain 1"/>
    <property type="match status" value="1"/>
</dbReference>
<gene>
    <name evidence="6" type="ORF">GSF22_17665</name>
</gene>
<dbReference type="Pfam" id="PF11794">
    <property type="entry name" value="HpaB_N"/>
    <property type="match status" value="1"/>
</dbReference>
<dbReference type="InterPro" id="IPR046373">
    <property type="entry name" value="Acyl-CoA_Oxase/DH_mid-dom_sf"/>
</dbReference>
<evidence type="ECO:0000256" key="2">
    <source>
        <dbReference type="ARBA" id="ARBA00022827"/>
    </source>
</evidence>
<organism evidence="6 7">
    <name type="scientific">Micromonospora echinofusca</name>
    <dbReference type="NCBI Taxonomy" id="47858"/>
    <lineage>
        <taxon>Bacteria</taxon>
        <taxon>Bacillati</taxon>
        <taxon>Actinomycetota</taxon>
        <taxon>Actinomycetes</taxon>
        <taxon>Micromonosporales</taxon>
        <taxon>Micromonosporaceae</taxon>
        <taxon>Micromonospora</taxon>
    </lineage>
</organism>
<dbReference type="PIRSF" id="PIRSF500125">
    <property type="entry name" value="4_HPA_large"/>
    <property type="match status" value="1"/>
</dbReference>
<dbReference type="InterPro" id="IPR024674">
    <property type="entry name" value="HpaB/PvcC/4-BUDH_N"/>
</dbReference>
<dbReference type="EMBL" id="WVUH01000147">
    <property type="protein sequence ID" value="MBO4207818.1"/>
    <property type="molecule type" value="Genomic_DNA"/>
</dbReference>
<dbReference type="InterPro" id="IPR009100">
    <property type="entry name" value="AcylCoA_DH/oxidase_NM_dom_sf"/>
</dbReference>
<dbReference type="Gene3D" id="1.20.140.10">
    <property type="entry name" value="Butyryl-CoA Dehydrogenase, subunit A, domain 3"/>
    <property type="match status" value="1"/>
</dbReference>
<dbReference type="SUPFAM" id="SSF56645">
    <property type="entry name" value="Acyl-CoA dehydrogenase NM domain-like"/>
    <property type="match status" value="1"/>
</dbReference>